<evidence type="ECO:0000313" key="7">
    <source>
        <dbReference type="EMBL" id="TXF89064.1"/>
    </source>
</evidence>
<evidence type="ECO:0000259" key="6">
    <source>
        <dbReference type="Pfam" id="PF00889"/>
    </source>
</evidence>
<dbReference type="PROSITE" id="PS01126">
    <property type="entry name" value="EF_TS_1"/>
    <property type="match status" value="1"/>
</dbReference>
<dbReference type="Proteomes" id="UP000321907">
    <property type="component" value="Unassembled WGS sequence"/>
</dbReference>
<dbReference type="Gene3D" id="3.30.479.20">
    <property type="entry name" value="Elongation factor Ts, dimerisation domain"/>
    <property type="match status" value="2"/>
</dbReference>
<dbReference type="InterPro" id="IPR036402">
    <property type="entry name" value="EF-Ts_dimer_sf"/>
</dbReference>
<dbReference type="CDD" id="cd14275">
    <property type="entry name" value="UBA_EF-Ts"/>
    <property type="match status" value="1"/>
</dbReference>
<dbReference type="RefSeq" id="WP_147931050.1">
    <property type="nucleotide sequence ID" value="NZ_VOXD01000017.1"/>
</dbReference>
<sequence length="276" mass="29996">MAISAQDVKKLRDMTGSGMMDCKKALAEADGDFDKAIEVLRKRGEKVAAKRGDRDANEGAVIAKINDAKNYGIIIRLSSETDFVSKNDDFVAFAHKVADIALANKPADLNALMALPMEGDLSIQDKVTEMVGKINEKINITAYEQIEAPLVAEYIHSGNRAGVLVGLSQNSDAAYDAGRDVAMQVAAMKPVALDKDGVDAKVIETEIEIGKDLARQEGKPEAMIEKIAMGKLNKFFKENTLVNQMFVKDNKKTVAQYLDSSDKGLKATSFKHVTLV</sequence>
<comment type="caution">
    <text evidence="7">The sequence shown here is derived from an EMBL/GenBank/DDBJ whole genome shotgun (WGS) entry which is preliminary data.</text>
</comment>
<dbReference type="FunFam" id="1.10.8.10:FF:000001">
    <property type="entry name" value="Elongation factor Ts"/>
    <property type="match status" value="1"/>
</dbReference>
<dbReference type="Gene3D" id="1.10.286.20">
    <property type="match status" value="1"/>
</dbReference>
<gene>
    <name evidence="5" type="primary">tsf</name>
    <name evidence="7" type="ORF">FUA23_12315</name>
</gene>
<name>A0A5C7FSB7_9BACT</name>
<keyword evidence="8" id="KW-1185">Reference proteome</keyword>
<comment type="function">
    <text evidence="5">Associates with the EF-Tu.GDP complex and induces the exchange of GDP to GTP. It remains bound to the aminoacyl-tRNA.EF-Tu.GTP complex up to the GTP hydrolysis stage on the ribosome.</text>
</comment>
<dbReference type="PANTHER" id="PTHR11741">
    <property type="entry name" value="ELONGATION FACTOR TS"/>
    <property type="match status" value="1"/>
</dbReference>
<feature type="domain" description="Translation elongation factor EFTs/EF1B dimerisation" evidence="6">
    <location>
        <begin position="72"/>
        <end position="271"/>
    </location>
</feature>
<dbReference type="InterPro" id="IPR001816">
    <property type="entry name" value="Transl_elong_EFTs/EF1B"/>
</dbReference>
<dbReference type="NCBIfam" id="TIGR00116">
    <property type="entry name" value="tsf"/>
    <property type="match status" value="1"/>
</dbReference>
<dbReference type="InterPro" id="IPR009060">
    <property type="entry name" value="UBA-like_sf"/>
</dbReference>
<evidence type="ECO:0000256" key="2">
    <source>
        <dbReference type="ARBA" id="ARBA00016956"/>
    </source>
</evidence>
<reference evidence="7 8" key="1">
    <citation type="submission" date="2019-08" db="EMBL/GenBank/DDBJ databases">
        <title>Lewinella sp. strain SSH13 Genome sequencing and assembly.</title>
        <authorList>
            <person name="Kim I."/>
        </authorList>
    </citation>
    <scope>NUCLEOTIDE SEQUENCE [LARGE SCALE GENOMIC DNA]</scope>
    <source>
        <strain evidence="7 8">SSH13</strain>
    </source>
</reference>
<dbReference type="Gene3D" id="1.10.8.10">
    <property type="entry name" value="DNA helicase RuvA subunit, C-terminal domain"/>
    <property type="match status" value="1"/>
</dbReference>
<accession>A0A5C7FSB7</accession>
<keyword evidence="5" id="KW-0963">Cytoplasm</keyword>
<dbReference type="SUPFAM" id="SSF46934">
    <property type="entry name" value="UBA-like"/>
    <property type="match status" value="1"/>
</dbReference>
<dbReference type="Pfam" id="PF00889">
    <property type="entry name" value="EF_TS"/>
    <property type="match status" value="1"/>
</dbReference>
<dbReference type="GO" id="GO:0005737">
    <property type="term" value="C:cytoplasm"/>
    <property type="evidence" value="ECO:0007669"/>
    <property type="project" value="UniProtKB-SubCell"/>
</dbReference>
<dbReference type="AlphaFoldDB" id="A0A5C7FSB7"/>
<organism evidence="7 8">
    <name type="scientific">Neolewinella aurantiaca</name>
    <dbReference type="NCBI Taxonomy" id="2602767"/>
    <lineage>
        <taxon>Bacteria</taxon>
        <taxon>Pseudomonadati</taxon>
        <taxon>Bacteroidota</taxon>
        <taxon>Saprospiria</taxon>
        <taxon>Saprospirales</taxon>
        <taxon>Lewinellaceae</taxon>
        <taxon>Neolewinella</taxon>
    </lineage>
</organism>
<dbReference type="GO" id="GO:0003746">
    <property type="term" value="F:translation elongation factor activity"/>
    <property type="evidence" value="ECO:0007669"/>
    <property type="project" value="UniProtKB-UniRule"/>
</dbReference>
<feature type="region of interest" description="Involved in Mg(2+) ion dislocation from EF-Tu" evidence="5">
    <location>
        <begin position="81"/>
        <end position="84"/>
    </location>
</feature>
<evidence type="ECO:0000256" key="5">
    <source>
        <dbReference type="HAMAP-Rule" id="MF_00050"/>
    </source>
</evidence>
<evidence type="ECO:0000256" key="1">
    <source>
        <dbReference type="ARBA" id="ARBA00005532"/>
    </source>
</evidence>
<dbReference type="PANTHER" id="PTHR11741:SF0">
    <property type="entry name" value="ELONGATION FACTOR TS, MITOCHONDRIAL"/>
    <property type="match status" value="1"/>
</dbReference>
<protein>
    <recommendedName>
        <fullName evidence="2 5">Elongation factor Ts</fullName>
        <shortName evidence="5">EF-Ts</shortName>
    </recommendedName>
</protein>
<dbReference type="OrthoDB" id="9808348at2"/>
<keyword evidence="4 5" id="KW-0648">Protein biosynthesis</keyword>
<dbReference type="HAMAP" id="MF_00050">
    <property type="entry name" value="EF_Ts"/>
    <property type="match status" value="1"/>
</dbReference>
<dbReference type="InterPro" id="IPR014039">
    <property type="entry name" value="Transl_elong_EFTs/EF1B_dimer"/>
</dbReference>
<dbReference type="EMBL" id="VOXD01000017">
    <property type="protein sequence ID" value="TXF89064.1"/>
    <property type="molecule type" value="Genomic_DNA"/>
</dbReference>
<evidence type="ECO:0000256" key="4">
    <source>
        <dbReference type="ARBA" id="ARBA00022917"/>
    </source>
</evidence>
<proteinExistence type="inferred from homology"/>
<comment type="similarity">
    <text evidence="1 5">Belongs to the EF-Ts family.</text>
</comment>
<dbReference type="SUPFAM" id="SSF54713">
    <property type="entry name" value="Elongation factor Ts (EF-Ts), dimerisation domain"/>
    <property type="match status" value="2"/>
</dbReference>
<comment type="subcellular location">
    <subcellularLocation>
        <location evidence="5">Cytoplasm</location>
    </subcellularLocation>
</comment>
<evidence type="ECO:0000256" key="3">
    <source>
        <dbReference type="ARBA" id="ARBA00022768"/>
    </source>
</evidence>
<dbReference type="InterPro" id="IPR018101">
    <property type="entry name" value="Transl_elong_Ts_CS"/>
</dbReference>
<evidence type="ECO:0000313" key="8">
    <source>
        <dbReference type="Proteomes" id="UP000321907"/>
    </source>
</evidence>
<keyword evidence="3 5" id="KW-0251">Elongation factor</keyword>